<keyword evidence="3" id="KW-0813">Transport</keyword>
<evidence type="ECO:0000256" key="5">
    <source>
        <dbReference type="ARBA" id="ARBA00022840"/>
    </source>
</evidence>
<keyword evidence="4" id="KW-0547">Nucleotide-binding</keyword>
<protein>
    <submittedName>
        <fullName evidence="7">ATP-binding cassette domain-containing protein</fullName>
    </submittedName>
</protein>
<evidence type="ECO:0000313" key="8">
    <source>
        <dbReference type="Proteomes" id="UP000586119"/>
    </source>
</evidence>
<dbReference type="InterPro" id="IPR003439">
    <property type="entry name" value="ABC_transporter-like_ATP-bd"/>
</dbReference>
<comment type="similarity">
    <text evidence="2">Belongs to the ABC transporter superfamily.</text>
</comment>
<gene>
    <name evidence="7" type="ORF">HZS81_13425</name>
</gene>
<dbReference type="Pfam" id="PF00005">
    <property type="entry name" value="ABC_tran"/>
    <property type="match status" value="1"/>
</dbReference>
<organism evidence="7 8">
    <name type="scientific">Vreelandella salicampi</name>
    <dbReference type="NCBI Taxonomy" id="1449798"/>
    <lineage>
        <taxon>Bacteria</taxon>
        <taxon>Pseudomonadati</taxon>
        <taxon>Pseudomonadota</taxon>
        <taxon>Gammaproteobacteria</taxon>
        <taxon>Oceanospirillales</taxon>
        <taxon>Halomonadaceae</taxon>
        <taxon>Vreelandella</taxon>
    </lineage>
</organism>
<dbReference type="RefSeq" id="WP_179931081.1">
    <property type="nucleotide sequence ID" value="NZ_JACCDF010000012.1"/>
</dbReference>
<evidence type="ECO:0000256" key="2">
    <source>
        <dbReference type="ARBA" id="ARBA00005417"/>
    </source>
</evidence>
<dbReference type="AlphaFoldDB" id="A0A7Z0LMS6"/>
<evidence type="ECO:0000259" key="6">
    <source>
        <dbReference type="PROSITE" id="PS50893"/>
    </source>
</evidence>
<evidence type="ECO:0000313" key="7">
    <source>
        <dbReference type="EMBL" id="NYS61753.1"/>
    </source>
</evidence>
<dbReference type="InterPro" id="IPR027417">
    <property type="entry name" value="P-loop_NTPase"/>
</dbReference>
<dbReference type="Proteomes" id="UP000586119">
    <property type="component" value="Unassembled WGS sequence"/>
</dbReference>
<dbReference type="InterPro" id="IPR050086">
    <property type="entry name" value="MetN_ABC_transporter-like"/>
</dbReference>
<dbReference type="InterPro" id="IPR017871">
    <property type="entry name" value="ABC_transporter-like_CS"/>
</dbReference>
<proteinExistence type="inferred from homology"/>
<dbReference type="PROSITE" id="PS50893">
    <property type="entry name" value="ABC_TRANSPORTER_2"/>
    <property type="match status" value="1"/>
</dbReference>
<dbReference type="PANTHER" id="PTHR43166">
    <property type="entry name" value="AMINO ACID IMPORT ATP-BINDING PROTEIN"/>
    <property type="match status" value="1"/>
</dbReference>
<reference evidence="7 8" key="1">
    <citation type="journal article" date="2015" name="Int. J. Syst. Evol. Microbiol.">
        <title>Halomonas salicampi sp. nov., a halotolerant and alkalitolerant bacterium isolated from a saltern soil.</title>
        <authorList>
            <person name="Lee J.C."/>
            <person name="Kim Y.S."/>
            <person name="Yun B.S."/>
            <person name="Whang K.S."/>
        </authorList>
    </citation>
    <scope>NUCLEOTIDE SEQUENCE [LARGE SCALE GENOMIC DNA]</scope>
    <source>
        <strain evidence="7 8">BH103</strain>
    </source>
</reference>
<dbReference type="GO" id="GO:0005524">
    <property type="term" value="F:ATP binding"/>
    <property type="evidence" value="ECO:0007669"/>
    <property type="project" value="UniProtKB-KW"/>
</dbReference>
<evidence type="ECO:0000256" key="3">
    <source>
        <dbReference type="ARBA" id="ARBA00022448"/>
    </source>
</evidence>
<keyword evidence="5 7" id="KW-0067">ATP-binding</keyword>
<dbReference type="InterPro" id="IPR003593">
    <property type="entry name" value="AAA+_ATPase"/>
</dbReference>
<feature type="domain" description="ABC transporter" evidence="6">
    <location>
        <begin position="25"/>
        <end position="245"/>
    </location>
</feature>
<name>A0A7Z0LMS6_9GAMM</name>
<dbReference type="Gene3D" id="3.40.50.300">
    <property type="entry name" value="P-loop containing nucleotide triphosphate hydrolases"/>
    <property type="match status" value="1"/>
</dbReference>
<dbReference type="PANTHER" id="PTHR43166:SF4">
    <property type="entry name" value="PHOSPHONATES IMPORT ATP-BINDING PROTEIN PHNC"/>
    <property type="match status" value="1"/>
</dbReference>
<keyword evidence="8" id="KW-1185">Reference proteome</keyword>
<dbReference type="SUPFAM" id="SSF52540">
    <property type="entry name" value="P-loop containing nucleoside triphosphate hydrolases"/>
    <property type="match status" value="1"/>
</dbReference>
<dbReference type="SMART" id="SM00382">
    <property type="entry name" value="AAA"/>
    <property type="match status" value="1"/>
</dbReference>
<comment type="caution">
    <text evidence="7">The sequence shown here is derived from an EMBL/GenBank/DDBJ whole genome shotgun (WGS) entry which is preliminary data.</text>
</comment>
<evidence type="ECO:0000256" key="4">
    <source>
        <dbReference type="ARBA" id="ARBA00022741"/>
    </source>
</evidence>
<sequence length="251" mass="26831">MTSLSIPDAHTIPDAQVASYQAANLSFDAVSFYHQGKTLFGPCSFTLTGAGPTLVMGPNGAGKSLLLRLAHGLLSPTQGRVSWSPARPRQAMVFQQPVLLRRSAISNLTHALAVNKTPRKARKPLAEAALARFGLIACTDTPARVLSGGEQQRLALARAWVLEPEVLFLDEPTSALDPAAIKAVEAAVHAFQRQGTRIVMTTHDVHQAKRLASDVLFVAGGHVREHTPADMFFTAPASKEAQAFLAGELIE</sequence>
<evidence type="ECO:0000256" key="1">
    <source>
        <dbReference type="ARBA" id="ARBA00004417"/>
    </source>
</evidence>
<accession>A0A7Z0LMS6</accession>
<dbReference type="GO" id="GO:0005886">
    <property type="term" value="C:plasma membrane"/>
    <property type="evidence" value="ECO:0007669"/>
    <property type="project" value="UniProtKB-SubCell"/>
</dbReference>
<comment type="subcellular location">
    <subcellularLocation>
        <location evidence="1">Cell inner membrane</location>
        <topology evidence="1">Peripheral membrane protein</topology>
    </subcellularLocation>
</comment>
<dbReference type="PROSITE" id="PS00211">
    <property type="entry name" value="ABC_TRANSPORTER_1"/>
    <property type="match status" value="1"/>
</dbReference>
<dbReference type="GO" id="GO:0016887">
    <property type="term" value="F:ATP hydrolysis activity"/>
    <property type="evidence" value="ECO:0007669"/>
    <property type="project" value="InterPro"/>
</dbReference>
<dbReference type="EMBL" id="JACCDF010000012">
    <property type="protein sequence ID" value="NYS61753.1"/>
    <property type="molecule type" value="Genomic_DNA"/>
</dbReference>